<feature type="transmembrane region" description="Helical" evidence="1">
    <location>
        <begin position="27"/>
        <end position="45"/>
    </location>
</feature>
<keyword evidence="1" id="KW-0812">Transmembrane</keyword>
<keyword evidence="1" id="KW-1133">Transmembrane helix</keyword>
<protein>
    <submittedName>
        <fullName evidence="2">Membrane protein</fullName>
    </submittedName>
</protein>
<gene>
    <name evidence="2" type="ORF">CURT_0739</name>
</gene>
<organism evidence="2 3">
    <name type="scientific">Campylobacter ureolyticus</name>
    <dbReference type="NCBI Taxonomy" id="827"/>
    <lineage>
        <taxon>Bacteria</taxon>
        <taxon>Pseudomonadati</taxon>
        <taxon>Campylobacterota</taxon>
        <taxon>Epsilonproteobacteria</taxon>
        <taxon>Campylobacterales</taxon>
        <taxon>Campylobacteraceae</taxon>
        <taxon>Campylobacter</taxon>
    </lineage>
</organism>
<evidence type="ECO:0000313" key="3">
    <source>
        <dbReference type="Proteomes" id="UP000509722"/>
    </source>
</evidence>
<reference evidence="2 3" key="1">
    <citation type="submission" date="2020-05" db="EMBL/GenBank/DDBJ databases">
        <title>Complete genome sequencing of Campylobacter and Arcobacter type strains.</title>
        <authorList>
            <person name="Miller W.G."/>
            <person name="Yee E."/>
        </authorList>
    </citation>
    <scope>NUCLEOTIDE SEQUENCE [LARGE SCALE GENOMIC DNA]</scope>
    <source>
        <strain evidence="2 3">LMG 6451</strain>
    </source>
</reference>
<feature type="transmembrane region" description="Helical" evidence="1">
    <location>
        <begin position="78"/>
        <end position="98"/>
    </location>
</feature>
<feature type="transmembrane region" description="Helical" evidence="1">
    <location>
        <begin position="177"/>
        <end position="202"/>
    </location>
</feature>
<evidence type="ECO:0000256" key="1">
    <source>
        <dbReference type="SAM" id="Phobius"/>
    </source>
</evidence>
<dbReference type="Proteomes" id="UP000509722">
    <property type="component" value="Chromosome"/>
</dbReference>
<evidence type="ECO:0000313" key="2">
    <source>
        <dbReference type="EMBL" id="QKF84230.1"/>
    </source>
</evidence>
<keyword evidence="1" id="KW-0472">Membrane</keyword>
<dbReference type="EMBL" id="CP053832">
    <property type="protein sequence ID" value="QKF84230.1"/>
    <property type="molecule type" value="Genomic_DNA"/>
</dbReference>
<accession>A0AAE7E9S9</accession>
<feature type="transmembrane region" description="Helical" evidence="1">
    <location>
        <begin position="132"/>
        <end position="157"/>
    </location>
</feature>
<dbReference type="AlphaFoldDB" id="A0AAE7E9S9"/>
<sequence length="214" mass="25940">MFMKDKLIEHLRKKENHYKDRAYFKNLYMYWAMYLLVFIIPNSIFEILPFTKDFFICLFSDIPLLKNLLNNPKYPDYVVFYVCLISVITIIFAFKLIYDYFYFRIYEFGMFDIYKIKNTNYKKAKDGNKIKTFLIVFIIEPIIIGVMIWSFYFYNGFLESDLFANEGNISNLFQTRFGAFFMMVIWQGFMSMFVAGYPVYFVDCVHDILKKEKK</sequence>
<proteinExistence type="predicted"/>
<name>A0AAE7E9S9_9BACT</name>